<name>A0ABS4G039_9CLOT</name>
<sequence length="242" mass="27584">MIKNKRMLVFSAHAGDFVWRAGGTIAKYISEGAEVSLVVFSFGVRGESNDLWKAEGQTTENVKKIREKEALEAADILGLKNVEFWDFEDYPIYFDRERLDRIIVKIREFQPDIILTHDSRDAFNPDHDNTNKAVFQASVAANSAGALYDGLKSTKQMRLFGFEPHQTEISGYVPGSFVDITSTYNQKVSAMKCFQAQPHLIEYYTQRAFMRGNHARRISGVNAYKYAESFSNFFPVVGEELY</sequence>
<dbReference type="EC" id="4.2.1.83" evidence="1"/>
<gene>
    <name evidence="1" type="ORF">J2Z34_000377</name>
</gene>
<protein>
    <submittedName>
        <fullName evidence="1">4-oxalomesaconate hydratase</fullName>
        <ecNumber evidence="1">4.2.1.83</ecNumber>
    </submittedName>
</protein>
<dbReference type="Proteomes" id="UP001519271">
    <property type="component" value="Unassembled WGS sequence"/>
</dbReference>
<proteinExistence type="predicted"/>
<dbReference type="PANTHER" id="PTHR12993">
    <property type="entry name" value="N-ACETYLGLUCOSAMINYL-PHOSPHATIDYLINOSITOL DE-N-ACETYLASE-RELATED"/>
    <property type="match status" value="1"/>
</dbReference>
<evidence type="ECO:0000313" key="2">
    <source>
        <dbReference type="Proteomes" id="UP001519271"/>
    </source>
</evidence>
<accession>A0ABS4G039</accession>
<evidence type="ECO:0000313" key="1">
    <source>
        <dbReference type="EMBL" id="MBP1917906.1"/>
    </source>
</evidence>
<dbReference type="PANTHER" id="PTHR12993:SF29">
    <property type="entry name" value="BLR3841 PROTEIN"/>
    <property type="match status" value="1"/>
</dbReference>
<comment type="caution">
    <text evidence="1">The sequence shown here is derived from an EMBL/GenBank/DDBJ whole genome shotgun (WGS) entry which is preliminary data.</text>
</comment>
<dbReference type="Gene3D" id="3.40.50.10320">
    <property type="entry name" value="LmbE-like"/>
    <property type="match status" value="1"/>
</dbReference>
<dbReference type="InterPro" id="IPR024078">
    <property type="entry name" value="LmbE-like_dom_sf"/>
</dbReference>
<dbReference type="InterPro" id="IPR003737">
    <property type="entry name" value="GlcNAc_PI_deacetylase-related"/>
</dbReference>
<dbReference type="SUPFAM" id="SSF102588">
    <property type="entry name" value="LmbE-like"/>
    <property type="match status" value="1"/>
</dbReference>
<dbReference type="Pfam" id="PF02585">
    <property type="entry name" value="PIG-L"/>
    <property type="match status" value="1"/>
</dbReference>
<dbReference type="EMBL" id="JAGGKC010000002">
    <property type="protein sequence ID" value="MBP1917906.1"/>
    <property type="molecule type" value="Genomic_DNA"/>
</dbReference>
<keyword evidence="2" id="KW-1185">Reference proteome</keyword>
<dbReference type="RefSeq" id="WP_209458154.1">
    <property type="nucleotide sequence ID" value="NZ_JAGGKC010000002.1"/>
</dbReference>
<organism evidence="1 2">
    <name type="scientific">Youngiibacter multivorans</name>
    <dbReference type="NCBI Taxonomy" id="937251"/>
    <lineage>
        <taxon>Bacteria</taxon>
        <taxon>Bacillati</taxon>
        <taxon>Bacillota</taxon>
        <taxon>Clostridia</taxon>
        <taxon>Eubacteriales</taxon>
        <taxon>Clostridiaceae</taxon>
        <taxon>Youngiibacter</taxon>
    </lineage>
</organism>
<dbReference type="GO" id="GO:0047584">
    <property type="term" value="F:4-oxalmesaconate hydratase activity"/>
    <property type="evidence" value="ECO:0007669"/>
    <property type="project" value="UniProtKB-EC"/>
</dbReference>
<keyword evidence="1" id="KW-0456">Lyase</keyword>
<reference evidence="1 2" key="1">
    <citation type="submission" date="2021-03" db="EMBL/GenBank/DDBJ databases">
        <title>Genomic Encyclopedia of Type Strains, Phase IV (KMG-IV): sequencing the most valuable type-strain genomes for metagenomic binning, comparative biology and taxonomic classification.</title>
        <authorList>
            <person name="Goeker M."/>
        </authorList>
    </citation>
    <scope>NUCLEOTIDE SEQUENCE [LARGE SCALE GENOMIC DNA]</scope>
    <source>
        <strain evidence="1 2">DSM 6139</strain>
    </source>
</reference>